<name>M2NNE9_9PSEU</name>
<organism evidence="2 4">
    <name type="scientific">Amycolatopsis azurea DSM 43854</name>
    <dbReference type="NCBI Taxonomy" id="1238180"/>
    <lineage>
        <taxon>Bacteria</taxon>
        <taxon>Bacillati</taxon>
        <taxon>Actinomycetota</taxon>
        <taxon>Actinomycetes</taxon>
        <taxon>Pseudonocardiales</taxon>
        <taxon>Pseudonocardiaceae</taxon>
        <taxon>Amycolatopsis</taxon>
    </lineage>
</organism>
<protein>
    <recommendedName>
        <fullName evidence="1">Carrier domain-containing protein</fullName>
    </recommendedName>
</protein>
<evidence type="ECO:0000313" key="5">
    <source>
        <dbReference type="Proteomes" id="UP000188551"/>
    </source>
</evidence>
<sequence length="89" mass="9800">MTVAELEKILTHVVHGPNATPDQRITLPSEAQEQPLDELDVDSLARAELMTVLSDTCQIEISDEQATVLTTPRKILEFVDSRATKRASA</sequence>
<evidence type="ECO:0000313" key="2">
    <source>
        <dbReference type="EMBL" id="EMD23709.1"/>
    </source>
</evidence>
<dbReference type="AlphaFoldDB" id="M2NNE9"/>
<dbReference type="PROSITE" id="PS50075">
    <property type="entry name" value="CARRIER"/>
    <property type="match status" value="1"/>
</dbReference>
<reference evidence="3 5" key="2">
    <citation type="submission" date="2017-02" db="EMBL/GenBank/DDBJ databases">
        <title>Amycolatopsis azurea DSM 43854 draft genome.</title>
        <authorList>
            <person name="Mayilraj S."/>
        </authorList>
    </citation>
    <scope>NUCLEOTIDE SEQUENCE [LARGE SCALE GENOMIC DNA]</scope>
    <source>
        <strain evidence="3 5">DSM 43854</strain>
    </source>
</reference>
<evidence type="ECO:0000259" key="1">
    <source>
        <dbReference type="PROSITE" id="PS50075"/>
    </source>
</evidence>
<dbReference type="RefSeq" id="WP_005164854.1">
    <property type="nucleotide sequence ID" value="NZ_ANMG01000067.1"/>
</dbReference>
<evidence type="ECO:0000313" key="3">
    <source>
        <dbReference type="EMBL" id="OOC03237.1"/>
    </source>
</evidence>
<comment type="caution">
    <text evidence="2">The sequence shown here is derived from an EMBL/GenBank/DDBJ whole genome shotgun (WGS) entry which is preliminary data.</text>
</comment>
<dbReference type="Gene3D" id="1.10.1200.10">
    <property type="entry name" value="ACP-like"/>
    <property type="match status" value="1"/>
</dbReference>
<dbReference type="EMBL" id="ANMG01000067">
    <property type="protein sequence ID" value="EMD23709.1"/>
    <property type="molecule type" value="Genomic_DNA"/>
</dbReference>
<dbReference type="InterPro" id="IPR009081">
    <property type="entry name" value="PP-bd_ACP"/>
</dbReference>
<dbReference type="InterPro" id="IPR036736">
    <property type="entry name" value="ACP-like_sf"/>
</dbReference>
<dbReference type="Proteomes" id="UP000014137">
    <property type="component" value="Unassembled WGS sequence"/>
</dbReference>
<feature type="domain" description="Carrier" evidence="1">
    <location>
        <begin position="1"/>
        <end position="83"/>
    </location>
</feature>
<evidence type="ECO:0000313" key="4">
    <source>
        <dbReference type="Proteomes" id="UP000014137"/>
    </source>
</evidence>
<dbReference type="SUPFAM" id="SSF47336">
    <property type="entry name" value="ACP-like"/>
    <property type="match status" value="1"/>
</dbReference>
<accession>M2NNE9</accession>
<dbReference type="Pfam" id="PF00550">
    <property type="entry name" value="PP-binding"/>
    <property type="match status" value="1"/>
</dbReference>
<keyword evidence="5" id="KW-1185">Reference proteome</keyword>
<gene>
    <name evidence="3" type="ORF">B0293_28715</name>
    <name evidence="2" type="ORF">C791_6795</name>
</gene>
<reference evidence="2 4" key="1">
    <citation type="submission" date="2012-10" db="EMBL/GenBank/DDBJ databases">
        <title>Genome assembly of Amycolatopsis azurea DSM 43854.</title>
        <authorList>
            <person name="Khatri I."/>
            <person name="Kaur I."/>
            <person name="Subramanian S."/>
            <person name="Mayilraj S."/>
        </authorList>
    </citation>
    <scope>NUCLEOTIDE SEQUENCE [LARGE SCALE GENOMIC DNA]</scope>
    <source>
        <strain evidence="2 4">DSM 43854</strain>
    </source>
</reference>
<dbReference type="PATRIC" id="fig|1238180.3.peg.6548"/>
<dbReference type="EMBL" id="MUXN01000023">
    <property type="protein sequence ID" value="OOC03237.1"/>
    <property type="molecule type" value="Genomic_DNA"/>
</dbReference>
<dbReference type="Proteomes" id="UP000188551">
    <property type="component" value="Unassembled WGS sequence"/>
</dbReference>
<dbReference type="OrthoDB" id="4260795at2"/>
<proteinExistence type="predicted"/>